<organism evidence="17 18">
    <name type="scientific">Azoarcus indigens</name>
    <dbReference type="NCBI Taxonomy" id="29545"/>
    <lineage>
        <taxon>Bacteria</taxon>
        <taxon>Pseudomonadati</taxon>
        <taxon>Pseudomonadota</taxon>
        <taxon>Betaproteobacteria</taxon>
        <taxon>Rhodocyclales</taxon>
        <taxon>Zoogloeaceae</taxon>
        <taxon>Azoarcus</taxon>
    </lineage>
</organism>
<dbReference type="InterPro" id="IPR020845">
    <property type="entry name" value="AMP-binding_CS"/>
</dbReference>
<dbReference type="PANTHER" id="PTHR43767:SF8">
    <property type="entry name" value="LONG-CHAIN-FATTY-ACID--COA LIGASE"/>
    <property type="match status" value="1"/>
</dbReference>
<comment type="pathway">
    <text evidence="3">Lipid metabolism; fatty acid beta-oxidation.</text>
</comment>
<dbReference type="InterPro" id="IPR000873">
    <property type="entry name" value="AMP-dep_synth/lig_dom"/>
</dbReference>
<sequence>MEKIWLQSYPAGIPAEIDLNEFRSIGDLFERSVRSFGGRTAYICMDKGISYSELDSLSARFAAFLQSELRLPKGTRVALMMPNVLQYPIAMFGALRAGYTVVNVNPLYTARELEHQLRDSGAEVIVILENFAHTLQIVLPNLPLKHVVVTSLGEMLGTVKGALVNLVVRRVKKLVPAWELAGAISFSNALKRGSRHALQAVEIDHDDIAYLQYTGGTTGVAKGAILSHGNIIANLQQAHAWIRPFLRDGEEVIITALPLYHIFSLTANCLTFFKIGASNVLITNPRDIPGFIKELGKYRFTAITGVNTLFNALLNNPEFAKLDFSALQISLGGGMAVQQAVAEKWRKATGKPLVEAYGLTETSPAVTINPLDLPEFNHAIGLPVSSTEISIRDDDGVEQPVGSRGELCVRGPQVTRGYWNRPEDTKRAFTHDGYLRTGDIAVIDERGFIRLVDRKKDMILVSGFNVYPNEVEDVIASHPGVMEVAAVGVPDERSGEAVKAFVVRKDPGLTEEALIAYCRKNLTGYKVPHKVEFRDALPKTNVGKILRRALRDEEQSAVALE</sequence>
<dbReference type="InterPro" id="IPR050237">
    <property type="entry name" value="ATP-dep_AMP-bd_enzyme"/>
</dbReference>
<keyword evidence="5" id="KW-0436">Ligase</keyword>
<gene>
    <name evidence="17" type="ORF">C7389_112144</name>
</gene>
<comment type="cofactor">
    <cofactor evidence="1">
        <name>Mg(2+)</name>
        <dbReference type="ChEBI" id="CHEBI:18420"/>
    </cofactor>
</comment>
<evidence type="ECO:0000256" key="12">
    <source>
        <dbReference type="ARBA" id="ARBA00026121"/>
    </source>
</evidence>
<name>A0A4R6DXA5_9RHOO</name>
<dbReference type="AlphaFoldDB" id="A0A4R6DXA5"/>
<dbReference type="RefSeq" id="WP_133592837.1">
    <property type="nucleotide sequence ID" value="NZ_SNVV01000012.1"/>
</dbReference>
<feature type="domain" description="AMP-binding enzyme C-terminal" evidence="16">
    <location>
        <begin position="470"/>
        <end position="544"/>
    </location>
</feature>
<evidence type="ECO:0000256" key="1">
    <source>
        <dbReference type="ARBA" id="ARBA00001946"/>
    </source>
</evidence>
<dbReference type="InterPro" id="IPR042099">
    <property type="entry name" value="ANL_N_sf"/>
</dbReference>
<evidence type="ECO:0000313" key="18">
    <source>
        <dbReference type="Proteomes" id="UP000295129"/>
    </source>
</evidence>
<evidence type="ECO:0000256" key="13">
    <source>
        <dbReference type="ARBA" id="ARBA00039545"/>
    </source>
</evidence>
<feature type="domain" description="AMP-dependent synthetase/ligase" evidence="15">
    <location>
        <begin position="29"/>
        <end position="419"/>
    </location>
</feature>
<evidence type="ECO:0000256" key="4">
    <source>
        <dbReference type="ARBA" id="ARBA00006432"/>
    </source>
</evidence>
<dbReference type="SUPFAM" id="SSF56801">
    <property type="entry name" value="Acetyl-CoA synthetase-like"/>
    <property type="match status" value="1"/>
</dbReference>
<comment type="subcellular location">
    <subcellularLocation>
        <location evidence="2">Membrane</location>
        <topology evidence="2">Peripheral membrane protein</topology>
    </subcellularLocation>
</comment>
<dbReference type="Pfam" id="PF13193">
    <property type="entry name" value="AMP-binding_C"/>
    <property type="match status" value="1"/>
</dbReference>
<dbReference type="Proteomes" id="UP000295129">
    <property type="component" value="Unassembled WGS sequence"/>
</dbReference>
<dbReference type="Gene3D" id="3.40.50.12780">
    <property type="entry name" value="N-terminal domain of ligase-like"/>
    <property type="match status" value="1"/>
</dbReference>
<reference evidence="17 18" key="1">
    <citation type="submission" date="2019-03" db="EMBL/GenBank/DDBJ databases">
        <title>Genomic Encyclopedia of Type Strains, Phase IV (KMG-IV): sequencing the most valuable type-strain genomes for metagenomic binning, comparative biology and taxonomic classification.</title>
        <authorList>
            <person name="Goeker M."/>
        </authorList>
    </citation>
    <scope>NUCLEOTIDE SEQUENCE [LARGE SCALE GENOMIC DNA]</scope>
    <source>
        <strain evidence="17 18">DSM 12121</strain>
    </source>
</reference>
<keyword evidence="18" id="KW-1185">Reference proteome</keyword>
<dbReference type="OrthoDB" id="9766486at2"/>
<evidence type="ECO:0000259" key="16">
    <source>
        <dbReference type="Pfam" id="PF13193"/>
    </source>
</evidence>
<evidence type="ECO:0000259" key="15">
    <source>
        <dbReference type="Pfam" id="PF00501"/>
    </source>
</evidence>
<keyword evidence="10" id="KW-0443">Lipid metabolism</keyword>
<keyword evidence="7" id="KW-0276">Fatty acid metabolism</keyword>
<evidence type="ECO:0000256" key="14">
    <source>
        <dbReference type="ARBA" id="ARBA00042773"/>
    </source>
</evidence>
<dbReference type="PANTHER" id="PTHR43767">
    <property type="entry name" value="LONG-CHAIN-FATTY-ACID--COA LIGASE"/>
    <property type="match status" value="1"/>
</dbReference>
<keyword evidence="8" id="KW-0067">ATP-binding</keyword>
<dbReference type="InterPro" id="IPR045851">
    <property type="entry name" value="AMP-bd_C_sf"/>
</dbReference>
<keyword evidence="6" id="KW-0547">Nucleotide-binding</keyword>
<evidence type="ECO:0000256" key="2">
    <source>
        <dbReference type="ARBA" id="ARBA00004170"/>
    </source>
</evidence>
<dbReference type="FunFam" id="3.40.50.12780:FF:000003">
    <property type="entry name" value="Long-chain-fatty-acid--CoA ligase FadD"/>
    <property type="match status" value="1"/>
</dbReference>
<dbReference type="PROSITE" id="PS00455">
    <property type="entry name" value="AMP_BINDING"/>
    <property type="match status" value="1"/>
</dbReference>
<evidence type="ECO:0000256" key="9">
    <source>
        <dbReference type="ARBA" id="ARBA00022842"/>
    </source>
</evidence>
<dbReference type="Gene3D" id="3.30.300.30">
    <property type="match status" value="1"/>
</dbReference>
<dbReference type="InterPro" id="IPR025110">
    <property type="entry name" value="AMP-bd_C"/>
</dbReference>
<dbReference type="FunFam" id="3.30.300.30:FF:000006">
    <property type="entry name" value="Long-chain-fatty-acid--CoA ligase FadD"/>
    <property type="match status" value="1"/>
</dbReference>
<dbReference type="Pfam" id="PF00501">
    <property type="entry name" value="AMP-binding"/>
    <property type="match status" value="1"/>
</dbReference>
<dbReference type="GO" id="GO:0005524">
    <property type="term" value="F:ATP binding"/>
    <property type="evidence" value="ECO:0007669"/>
    <property type="project" value="UniProtKB-KW"/>
</dbReference>
<dbReference type="CDD" id="cd05936">
    <property type="entry name" value="FC-FACS_FadD_like"/>
    <property type="match status" value="1"/>
</dbReference>
<comment type="similarity">
    <text evidence="4">Belongs to the ATP-dependent AMP-binding enzyme family.</text>
</comment>
<dbReference type="GO" id="GO:0004467">
    <property type="term" value="F:long-chain fatty acid-CoA ligase activity"/>
    <property type="evidence" value="ECO:0007669"/>
    <property type="project" value="UniProtKB-EC"/>
</dbReference>
<evidence type="ECO:0000256" key="3">
    <source>
        <dbReference type="ARBA" id="ARBA00005005"/>
    </source>
</evidence>
<comment type="caution">
    <text evidence="17">The sequence shown here is derived from an EMBL/GenBank/DDBJ whole genome shotgun (WGS) entry which is preliminary data.</text>
</comment>
<accession>A0A4R6DXA5</accession>
<dbReference type="GO" id="GO:0016020">
    <property type="term" value="C:membrane"/>
    <property type="evidence" value="ECO:0007669"/>
    <property type="project" value="UniProtKB-SubCell"/>
</dbReference>
<evidence type="ECO:0000256" key="7">
    <source>
        <dbReference type="ARBA" id="ARBA00022832"/>
    </source>
</evidence>
<keyword evidence="9" id="KW-0460">Magnesium</keyword>
<dbReference type="NCBIfam" id="NF005463">
    <property type="entry name" value="PRK07059.1"/>
    <property type="match status" value="1"/>
</dbReference>
<evidence type="ECO:0000256" key="8">
    <source>
        <dbReference type="ARBA" id="ARBA00022840"/>
    </source>
</evidence>
<dbReference type="EC" id="6.2.1.3" evidence="12"/>
<protein>
    <recommendedName>
        <fullName evidence="13">Long-chain-fatty-acid--CoA ligase</fullName>
        <ecNumber evidence="12">6.2.1.3</ecNumber>
    </recommendedName>
    <alternativeName>
        <fullName evidence="14">Long-chain acyl-CoA synthetase</fullName>
    </alternativeName>
</protein>
<evidence type="ECO:0000313" key="17">
    <source>
        <dbReference type="EMBL" id="TDN49289.1"/>
    </source>
</evidence>
<evidence type="ECO:0000256" key="11">
    <source>
        <dbReference type="ARBA" id="ARBA00023136"/>
    </source>
</evidence>
<dbReference type="EMBL" id="SNVV01000012">
    <property type="protein sequence ID" value="TDN49289.1"/>
    <property type="molecule type" value="Genomic_DNA"/>
</dbReference>
<keyword evidence="11" id="KW-0472">Membrane</keyword>
<proteinExistence type="inferred from homology"/>
<evidence type="ECO:0000256" key="10">
    <source>
        <dbReference type="ARBA" id="ARBA00023098"/>
    </source>
</evidence>
<evidence type="ECO:0000256" key="6">
    <source>
        <dbReference type="ARBA" id="ARBA00022741"/>
    </source>
</evidence>
<evidence type="ECO:0000256" key="5">
    <source>
        <dbReference type="ARBA" id="ARBA00022598"/>
    </source>
</evidence>